<dbReference type="PROSITE" id="PS51387">
    <property type="entry name" value="FAD_PCMH"/>
    <property type="match status" value="1"/>
</dbReference>
<dbReference type="Gene3D" id="3.30.43.10">
    <property type="entry name" value="Uridine Diphospho-n-acetylenolpyruvylglucosamine Reductase, domain 2"/>
    <property type="match status" value="1"/>
</dbReference>
<dbReference type="EMBL" id="JAPZBR010000003">
    <property type="protein sequence ID" value="KAJ5357809.1"/>
    <property type="molecule type" value="Genomic_DNA"/>
</dbReference>
<dbReference type="Gene3D" id="3.40.462.20">
    <property type="match status" value="1"/>
</dbReference>
<comment type="caution">
    <text evidence="7">The sequence shown here is derived from an EMBL/GenBank/DDBJ whole genome shotgun (WGS) entry which is preliminary data.</text>
</comment>
<dbReference type="InterPro" id="IPR036318">
    <property type="entry name" value="FAD-bd_PCMH-like_sf"/>
</dbReference>
<dbReference type="PANTHER" id="PTHR42973:SF39">
    <property type="entry name" value="FAD-BINDING PCMH-TYPE DOMAIN-CONTAINING PROTEIN"/>
    <property type="match status" value="1"/>
</dbReference>
<dbReference type="PANTHER" id="PTHR42973">
    <property type="entry name" value="BINDING OXIDOREDUCTASE, PUTATIVE (AFU_ORTHOLOGUE AFUA_1G17690)-RELATED"/>
    <property type="match status" value="1"/>
</dbReference>
<dbReference type="InterPro" id="IPR016169">
    <property type="entry name" value="FAD-bd_PCMH_sub2"/>
</dbReference>
<dbReference type="Pfam" id="PF08031">
    <property type="entry name" value="BBE"/>
    <property type="match status" value="1"/>
</dbReference>
<dbReference type="GO" id="GO:0071949">
    <property type="term" value="F:FAD binding"/>
    <property type="evidence" value="ECO:0007669"/>
    <property type="project" value="InterPro"/>
</dbReference>
<dbReference type="InterPro" id="IPR050416">
    <property type="entry name" value="FAD-linked_Oxidoreductase"/>
</dbReference>
<dbReference type="InterPro" id="IPR016166">
    <property type="entry name" value="FAD-bd_PCMH"/>
</dbReference>
<evidence type="ECO:0000256" key="3">
    <source>
        <dbReference type="ARBA" id="ARBA00022630"/>
    </source>
</evidence>
<feature type="domain" description="FAD-binding PCMH-type" evidence="6">
    <location>
        <begin position="35"/>
        <end position="207"/>
    </location>
</feature>
<proteinExistence type="inferred from homology"/>
<comment type="similarity">
    <text evidence="2">Belongs to the oxygen-dependent FAD-linked oxidoreductase family.</text>
</comment>
<protein>
    <recommendedName>
        <fullName evidence="6">FAD-binding PCMH-type domain-containing protein</fullName>
    </recommendedName>
</protein>
<keyword evidence="3" id="KW-0285">Flavoprotein</keyword>
<dbReference type="Gene3D" id="3.30.465.10">
    <property type="match status" value="1"/>
</dbReference>
<evidence type="ECO:0000256" key="4">
    <source>
        <dbReference type="ARBA" id="ARBA00022827"/>
    </source>
</evidence>
<comment type="cofactor">
    <cofactor evidence="1">
        <name>FAD</name>
        <dbReference type="ChEBI" id="CHEBI:57692"/>
    </cofactor>
</comment>
<dbReference type="InterPro" id="IPR016167">
    <property type="entry name" value="FAD-bd_PCMH_sub1"/>
</dbReference>
<reference evidence="7" key="2">
    <citation type="journal article" date="2023" name="IMA Fungus">
        <title>Comparative genomic study of the Penicillium genus elucidates a diverse pangenome and 15 lateral gene transfer events.</title>
        <authorList>
            <person name="Petersen C."/>
            <person name="Sorensen T."/>
            <person name="Nielsen M.R."/>
            <person name="Sondergaard T.E."/>
            <person name="Sorensen J.L."/>
            <person name="Fitzpatrick D.A."/>
            <person name="Frisvad J.C."/>
            <person name="Nielsen K.L."/>
        </authorList>
    </citation>
    <scope>NUCLEOTIDE SEQUENCE</scope>
    <source>
        <strain evidence="7">IBT 35675</strain>
    </source>
</reference>
<dbReference type="SUPFAM" id="SSF56176">
    <property type="entry name" value="FAD-binding/transporter-associated domain-like"/>
    <property type="match status" value="1"/>
</dbReference>
<keyword evidence="4" id="KW-0274">FAD</keyword>
<keyword evidence="8" id="KW-1185">Reference proteome</keyword>
<evidence type="ECO:0000313" key="8">
    <source>
        <dbReference type="Proteomes" id="UP001148299"/>
    </source>
</evidence>
<evidence type="ECO:0000259" key="6">
    <source>
        <dbReference type="PROSITE" id="PS51387"/>
    </source>
</evidence>
<keyword evidence="5" id="KW-0560">Oxidoreductase</keyword>
<dbReference type="AlphaFoldDB" id="A0A9W9REF9"/>
<accession>A0A9W9REF9</accession>
<evidence type="ECO:0000256" key="2">
    <source>
        <dbReference type="ARBA" id="ARBA00005466"/>
    </source>
</evidence>
<evidence type="ECO:0000313" key="7">
    <source>
        <dbReference type="EMBL" id="KAJ5357809.1"/>
    </source>
</evidence>
<sequence length="468" mass="51409">MARNFDDLFEALPDAEIFLPGYVGYEDRIKRWSASCNKRAAVIVCPRNAFEVSTALRYATTHQIFPLAVRGGGHSTSGDSSSDGGMVIDLRQINSTTVDPKKRTITFGGGCTWQDVNDALWDHGLATVSGTVGDTGVGGLILCGGYGYLTGRCGLALDCLLSCEVVLANGDIVKASKDDNPDLFWALRGAGPNFGIVTHFTSQAFVQEEGWGGFLGFTPECLAAVVEFGNHFIQTDDGMSMMSVLIGNFIPPNKASGVMAVVFHNGSEEEGRKRFKPLLDLELLGDTTSMLSYPDLNMMFNKYPRGPDDRHRFGGANFTFPLNTKAAQKIGNQFWETTNAPENEDLRSSTIGFEFFPTNKIREIPLADTAFANRGQFASICISMNWTEASMDNRACELSTEFSQLCADSVGWKGNKYHEGATTYANYFSSVTKAEKIYGQNTARLRRLKNKYDPQQVFQKVQDLSPKQ</sequence>
<dbReference type="Pfam" id="PF01565">
    <property type="entry name" value="FAD_binding_4"/>
    <property type="match status" value="1"/>
</dbReference>
<dbReference type="InterPro" id="IPR006094">
    <property type="entry name" value="Oxid_FAD_bind_N"/>
</dbReference>
<organism evidence="7 8">
    <name type="scientific">Penicillium brevicompactum</name>
    <dbReference type="NCBI Taxonomy" id="5074"/>
    <lineage>
        <taxon>Eukaryota</taxon>
        <taxon>Fungi</taxon>
        <taxon>Dikarya</taxon>
        <taxon>Ascomycota</taxon>
        <taxon>Pezizomycotina</taxon>
        <taxon>Eurotiomycetes</taxon>
        <taxon>Eurotiomycetidae</taxon>
        <taxon>Eurotiales</taxon>
        <taxon>Aspergillaceae</taxon>
        <taxon>Penicillium</taxon>
    </lineage>
</organism>
<gene>
    <name evidence="7" type="ORF">N7541_004967</name>
</gene>
<name>A0A9W9REF9_PENBR</name>
<dbReference type="Proteomes" id="UP001148299">
    <property type="component" value="Unassembled WGS sequence"/>
</dbReference>
<evidence type="ECO:0000256" key="1">
    <source>
        <dbReference type="ARBA" id="ARBA00001974"/>
    </source>
</evidence>
<dbReference type="GO" id="GO:0016491">
    <property type="term" value="F:oxidoreductase activity"/>
    <property type="evidence" value="ECO:0007669"/>
    <property type="project" value="UniProtKB-KW"/>
</dbReference>
<reference evidence="7" key="1">
    <citation type="submission" date="2022-12" db="EMBL/GenBank/DDBJ databases">
        <authorList>
            <person name="Petersen C."/>
        </authorList>
    </citation>
    <scope>NUCLEOTIDE SEQUENCE</scope>
    <source>
        <strain evidence="7">IBT 35675</strain>
    </source>
</reference>
<dbReference type="InterPro" id="IPR012951">
    <property type="entry name" value="BBE"/>
</dbReference>
<evidence type="ECO:0000256" key="5">
    <source>
        <dbReference type="ARBA" id="ARBA00023002"/>
    </source>
</evidence>